<organism evidence="2">
    <name type="scientific">Brachypodium distachyon</name>
    <name type="common">Purple false brome</name>
    <name type="synonym">Trachynia distachya</name>
    <dbReference type="NCBI Taxonomy" id="15368"/>
    <lineage>
        <taxon>Eukaryota</taxon>
        <taxon>Viridiplantae</taxon>
        <taxon>Streptophyta</taxon>
        <taxon>Embryophyta</taxon>
        <taxon>Tracheophyta</taxon>
        <taxon>Spermatophyta</taxon>
        <taxon>Magnoliopsida</taxon>
        <taxon>Liliopsida</taxon>
        <taxon>Poales</taxon>
        <taxon>Poaceae</taxon>
        <taxon>BOP clade</taxon>
        <taxon>Pooideae</taxon>
        <taxon>Stipodae</taxon>
        <taxon>Brachypodieae</taxon>
        <taxon>Brachypodium</taxon>
    </lineage>
</organism>
<dbReference type="InParanoid" id="A0A0Q3HBZ0"/>
<dbReference type="EnsemblPlants" id="KQJ90978">
    <property type="protein sequence ID" value="KQJ90978"/>
    <property type="gene ID" value="BRADI_4g34956v3"/>
</dbReference>
<dbReference type="Proteomes" id="UP000008810">
    <property type="component" value="Chromosome 4"/>
</dbReference>
<dbReference type="Gramene" id="KQJ90978">
    <property type="protein sequence ID" value="KQJ90978"/>
    <property type="gene ID" value="BRADI_4g34956v3"/>
</dbReference>
<evidence type="ECO:0000256" key="1">
    <source>
        <dbReference type="SAM" id="MobiDB-lite"/>
    </source>
</evidence>
<evidence type="ECO:0000313" key="4">
    <source>
        <dbReference type="Proteomes" id="UP000008810"/>
    </source>
</evidence>
<reference evidence="2 3" key="1">
    <citation type="journal article" date="2010" name="Nature">
        <title>Genome sequencing and analysis of the model grass Brachypodium distachyon.</title>
        <authorList>
            <consortium name="International Brachypodium Initiative"/>
        </authorList>
    </citation>
    <scope>NUCLEOTIDE SEQUENCE [LARGE SCALE GENOMIC DNA]</scope>
    <source>
        <strain evidence="2 3">Bd21</strain>
    </source>
</reference>
<evidence type="ECO:0000313" key="2">
    <source>
        <dbReference type="EMBL" id="KQJ90978.1"/>
    </source>
</evidence>
<name>A0A0Q3HBZ0_BRADI</name>
<evidence type="ECO:0000313" key="3">
    <source>
        <dbReference type="EnsemblPlants" id="KQJ90978"/>
    </source>
</evidence>
<keyword evidence="4" id="KW-1185">Reference proteome</keyword>
<reference evidence="3" key="3">
    <citation type="submission" date="2018-08" db="UniProtKB">
        <authorList>
            <consortium name="EnsemblPlants"/>
        </authorList>
    </citation>
    <scope>IDENTIFICATION</scope>
    <source>
        <strain evidence="3">cv. Bd21</strain>
    </source>
</reference>
<protein>
    <submittedName>
        <fullName evidence="2 3">Uncharacterized protein</fullName>
    </submittedName>
</protein>
<dbReference type="EMBL" id="CM000883">
    <property type="protein sequence ID" value="KQJ90978.1"/>
    <property type="molecule type" value="Genomic_DNA"/>
</dbReference>
<accession>A0A0Q3HBZ0</accession>
<gene>
    <name evidence="2" type="ORF">BRADI_4g34956v3</name>
</gene>
<sequence length="151" mass="16336">MGLPWYHVHTVVLNDPGRLLAGPHQSLNPARNSSSSESESSESRTIGSVFGFFPAIFSAASLAPGLGLAIRHAEAEACCLLGLSLIGALRRQLPLSSVSPFDWYSSARRSYAFFGTHSDSGFGLTKRRWRRGRRAEDQAIGRPPVNSAPAR</sequence>
<dbReference type="AlphaFoldDB" id="A0A0Q3HBZ0"/>
<reference evidence="2" key="2">
    <citation type="submission" date="2017-06" db="EMBL/GenBank/DDBJ databases">
        <title>WGS assembly of Brachypodium distachyon.</title>
        <authorList>
            <consortium name="The International Brachypodium Initiative"/>
            <person name="Lucas S."/>
            <person name="Harmon-Smith M."/>
            <person name="Lail K."/>
            <person name="Tice H."/>
            <person name="Grimwood J."/>
            <person name="Bruce D."/>
            <person name="Barry K."/>
            <person name="Shu S."/>
            <person name="Lindquist E."/>
            <person name="Wang M."/>
            <person name="Pitluck S."/>
            <person name="Vogel J.P."/>
            <person name="Garvin D.F."/>
            <person name="Mockler T.C."/>
            <person name="Schmutz J."/>
            <person name="Rokhsar D."/>
            <person name="Bevan M.W."/>
        </authorList>
    </citation>
    <scope>NUCLEOTIDE SEQUENCE</scope>
    <source>
        <strain evidence="2">Bd21</strain>
    </source>
</reference>
<proteinExistence type="predicted"/>
<feature type="region of interest" description="Disordered" evidence="1">
    <location>
        <begin position="125"/>
        <end position="151"/>
    </location>
</feature>